<organism evidence="4 5">
    <name type="scientific">Aliivibrio fischeri</name>
    <name type="common">Vibrio fischeri</name>
    <dbReference type="NCBI Taxonomy" id="668"/>
    <lineage>
        <taxon>Bacteria</taxon>
        <taxon>Pseudomonadati</taxon>
        <taxon>Pseudomonadota</taxon>
        <taxon>Gammaproteobacteria</taxon>
        <taxon>Vibrionales</taxon>
        <taxon>Vibrionaceae</taxon>
        <taxon>Aliivibrio</taxon>
    </lineage>
</organism>
<feature type="domain" description="DUF3944" evidence="3">
    <location>
        <begin position="3"/>
        <end position="37"/>
    </location>
</feature>
<dbReference type="InterPro" id="IPR021150">
    <property type="entry name" value="Ubiq_cyt_c_chap"/>
</dbReference>
<gene>
    <name evidence="4" type="ORF">AFI02nite_10660</name>
</gene>
<name>A0A510UI28_ALIFS</name>
<feature type="domain" description="Ubiquinol-cytochrome c chaperone" evidence="2">
    <location>
        <begin position="55"/>
        <end position="227"/>
    </location>
</feature>
<dbReference type="RefSeq" id="WP_146862477.1">
    <property type="nucleotide sequence ID" value="NZ_BJTZ01000004.1"/>
</dbReference>
<dbReference type="EMBL" id="BJTZ01000004">
    <property type="protein sequence ID" value="GEK13030.1"/>
    <property type="molecule type" value="Genomic_DNA"/>
</dbReference>
<sequence length="251" mass="28076">MAYRYDSDLEFLRVIKSEDLSDLVYCLTHDKDGKERFTEELTQHVKYKRHYPDHSMYWEEIAAEMQCFGANTFVTLLRGGKGVGYKEVLTDVCDKMKVNYNKNSSVEKIEQNLLMKILEEAIENMSPEELKELALSTGVKNTSGITKEAMVGVFQAVFRAGGFKSYQLTLIIVNAVAKALIGRGLTFAGNAALTRTMAVLTGPIGWAITGLWTAIDVAGAAYRVTIPAVIQVSVLRQKHIYEKQAEEVEFS</sequence>
<dbReference type="InterPro" id="IPR025217">
    <property type="entry name" value="DUF3944"/>
</dbReference>
<dbReference type="Pfam" id="PF03981">
    <property type="entry name" value="Ubiq_cyt_C_chap"/>
    <property type="match status" value="1"/>
</dbReference>
<evidence type="ECO:0000313" key="5">
    <source>
        <dbReference type="Proteomes" id="UP000321787"/>
    </source>
</evidence>
<evidence type="ECO:0000256" key="1">
    <source>
        <dbReference type="ARBA" id="ARBA00006436"/>
    </source>
</evidence>
<comment type="caution">
    <text evidence="4">The sequence shown here is derived from an EMBL/GenBank/DDBJ whole genome shotgun (WGS) entry which is preliminary data.</text>
</comment>
<dbReference type="AlphaFoldDB" id="A0A510UI28"/>
<dbReference type="Pfam" id="PF13099">
    <property type="entry name" value="DUF3944"/>
    <property type="match status" value="1"/>
</dbReference>
<accession>A0A510UI28</accession>
<protein>
    <submittedName>
        <fullName evidence="4">UPF0174 protein</fullName>
    </submittedName>
</protein>
<evidence type="ECO:0000259" key="2">
    <source>
        <dbReference type="Pfam" id="PF03981"/>
    </source>
</evidence>
<dbReference type="Proteomes" id="UP000321787">
    <property type="component" value="Unassembled WGS sequence"/>
</dbReference>
<evidence type="ECO:0000313" key="4">
    <source>
        <dbReference type="EMBL" id="GEK13030.1"/>
    </source>
</evidence>
<evidence type="ECO:0000259" key="3">
    <source>
        <dbReference type="Pfam" id="PF13099"/>
    </source>
</evidence>
<proteinExistence type="inferred from homology"/>
<comment type="similarity">
    <text evidence="1">Belongs to the UPF0174 family.</text>
</comment>
<reference evidence="4 5" key="1">
    <citation type="submission" date="2019-07" db="EMBL/GenBank/DDBJ databases">
        <title>Whole genome shotgun sequence of Aliivibrio fischeri NBRC 101058.</title>
        <authorList>
            <person name="Hosoyama A."/>
            <person name="Uohara A."/>
            <person name="Ohji S."/>
            <person name="Ichikawa N."/>
        </authorList>
    </citation>
    <scope>NUCLEOTIDE SEQUENCE [LARGE SCALE GENOMIC DNA]</scope>
    <source>
        <strain evidence="4 5">NBRC 101058</strain>
    </source>
</reference>